<name>A0ABU6TNY2_9FABA</name>
<gene>
    <name evidence="2" type="ORF">PIB30_066693</name>
</gene>
<feature type="region of interest" description="Disordered" evidence="1">
    <location>
        <begin position="146"/>
        <end position="169"/>
    </location>
</feature>
<sequence length="169" mass="19415">MSLVVFEREAQNFLKKSYNEMRHEIFERGLSVDIFSKEICVFKEKTMLFKVNVKVVNINSYQPCTYHVYKLSQNENLISAFKEKFKFDSDTSDLQSLGDISKTSKSLEDFCEIILSVKRNATDVDHGTEEELKRSVTSNVKSRRLVDEDGEKGEIPKKMPPLDGGVCDN</sequence>
<keyword evidence="3" id="KW-1185">Reference proteome</keyword>
<comment type="caution">
    <text evidence="2">The sequence shown here is derived from an EMBL/GenBank/DDBJ whole genome shotgun (WGS) entry which is preliminary data.</text>
</comment>
<dbReference type="Proteomes" id="UP001341840">
    <property type="component" value="Unassembled WGS sequence"/>
</dbReference>
<reference evidence="2 3" key="1">
    <citation type="journal article" date="2023" name="Plants (Basel)">
        <title>Bridging the Gap: Combining Genomics and Transcriptomics Approaches to Understand Stylosanthes scabra, an Orphan Legume from the Brazilian Caatinga.</title>
        <authorList>
            <person name="Ferreira-Neto J.R.C."/>
            <person name="da Silva M.D."/>
            <person name="Binneck E."/>
            <person name="de Melo N.F."/>
            <person name="da Silva R.H."/>
            <person name="de Melo A.L.T.M."/>
            <person name="Pandolfi V."/>
            <person name="Bustamante F.O."/>
            <person name="Brasileiro-Vidal A.C."/>
            <person name="Benko-Iseppon A.M."/>
        </authorList>
    </citation>
    <scope>NUCLEOTIDE SEQUENCE [LARGE SCALE GENOMIC DNA]</scope>
    <source>
        <tissue evidence="2">Leaves</tissue>
    </source>
</reference>
<dbReference type="Gene3D" id="2.40.50.140">
    <property type="entry name" value="Nucleic acid-binding proteins"/>
    <property type="match status" value="1"/>
</dbReference>
<dbReference type="EMBL" id="JASCZI010091305">
    <property type="protein sequence ID" value="MED6149861.1"/>
    <property type="molecule type" value="Genomic_DNA"/>
</dbReference>
<evidence type="ECO:0000313" key="2">
    <source>
        <dbReference type="EMBL" id="MED6149861.1"/>
    </source>
</evidence>
<protein>
    <submittedName>
        <fullName evidence="2">Uncharacterized protein</fullName>
    </submittedName>
</protein>
<evidence type="ECO:0000256" key="1">
    <source>
        <dbReference type="SAM" id="MobiDB-lite"/>
    </source>
</evidence>
<feature type="compositionally biased region" description="Basic and acidic residues" evidence="1">
    <location>
        <begin position="146"/>
        <end position="157"/>
    </location>
</feature>
<organism evidence="2 3">
    <name type="scientific">Stylosanthes scabra</name>
    <dbReference type="NCBI Taxonomy" id="79078"/>
    <lineage>
        <taxon>Eukaryota</taxon>
        <taxon>Viridiplantae</taxon>
        <taxon>Streptophyta</taxon>
        <taxon>Embryophyta</taxon>
        <taxon>Tracheophyta</taxon>
        <taxon>Spermatophyta</taxon>
        <taxon>Magnoliopsida</taxon>
        <taxon>eudicotyledons</taxon>
        <taxon>Gunneridae</taxon>
        <taxon>Pentapetalae</taxon>
        <taxon>rosids</taxon>
        <taxon>fabids</taxon>
        <taxon>Fabales</taxon>
        <taxon>Fabaceae</taxon>
        <taxon>Papilionoideae</taxon>
        <taxon>50 kb inversion clade</taxon>
        <taxon>dalbergioids sensu lato</taxon>
        <taxon>Dalbergieae</taxon>
        <taxon>Pterocarpus clade</taxon>
        <taxon>Stylosanthes</taxon>
    </lineage>
</organism>
<proteinExistence type="predicted"/>
<dbReference type="InterPro" id="IPR012340">
    <property type="entry name" value="NA-bd_OB-fold"/>
</dbReference>
<accession>A0ABU6TNY2</accession>
<evidence type="ECO:0000313" key="3">
    <source>
        <dbReference type="Proteomes" id="UP001341840"/>
    </source>
</evidence>